<name>A0A1M3U111_ASPLC</name>
<dbReference type="EMBL" id="KV878236">
    <property type="protein sequence ID" value="OJZ92697.1"/>
    <property type="molecule type" value="Genomic_DNA"/>
</dbReference>
<proteinExistence type="predicted"/>
<protein>
    <submittedName>
        <fullName evidence="1">Uncharacterized protein</fullName>
    </submittedName>
</protein>
<sequence length="167" mass="18628">MRVNQEQVEHRWFTAASPPCLIYFLKNYVLSPPSPSDQRTKLNTLRAALRPGFECLMVLDLTLCGFLSRPGLGGVCSLGIKECTHTPRLKPTPVVAFRPVSRRCKGRNSLSEWLAPFHGSKSDRISMSMWPAYKETAPHLGEESITCAGTHQTWSSCIQNTAYSTTL</sequence>
<dbReference type="AlphaFoldDB" id="A0A1M3U111"/>
<organism evidence="1 2">
    <name type="scientific">Aspergillus luchuensis (strain CBS 106.47)</name>
    <dbReference type="NCBI Taxonomy" id="1137211"/>
    <lineage>
        <taxon>Eukaryota</taxon>
        <taxon>Fungi</taxon>
        <taxon>Dikarya</taxon>
        <taxon>Ascomycota</taxon>
        <taxon>Pezizomycotina</taxon>
        <taxon>Eurotiomycetes</taxon>
        <taxon>Eurotiomycetidae</taxon>
        <taxon>Eurotiales</taxon>
        <taxon>Aspergillaceae</taxon>
        <taxon>Aspergillus</taxon>
        <taxon>Aspergillus subgen. Circumdati</taxon>
    </lineage>
</organism>
<gene>
    <name evidence="1" type="ORF">ASPFODRAFT_40136</name>
</gene>
<accession>A0A1M3U111</accession>
<reference evidence="2" key="1">
    <citation type="journal article" date="2017" name="Genome Biol.">
        <title>Comparative genomics reveals high biological diversity and specific adaptations in the industrially and medically important fungal genus Aspergillus.</title>
        <authorList>
            <person name="de Vries R.P."/>
            <person name="Riley R."/>
            <person name="Wiebenga A."/>
            <person name="Aguilar-Osorio G."/>
            <person name="Amillis S."/>
            <person name="Uchima C.A."/>
            <person name="Anderluh G."/>
            <person name="Asadollahi M."/>
            <person name="Askin M."/>
            <person name="Barry K."/>
            <person name="Battaglia E."/>
            <person name="Bayram O."/>
            <person name="Benocci T."/>
            <person name="Braus-Stromeyer S.A."/>
            <person name="Caldana C."/>
            <person name="Canovas D."/>
            <person name="Cerqueira G.C."/>
            <person name="Chen F."/>
            <person name="Chen W."/>
            <person name="Choi C."/>
            <person name="Clum A."/>
            <person name="Dos Santos R.A."/>
            <person name="Damasio A.R."/>
            <person name="Diallinas G."/>
            <person name="Emri T."/>
            <person name="Fekete E."/>
            <person name="Flipphi M."/>
            <person name="Freyberg S."/>
            <person name="Gallo A."/>
            <person name="Gournas C."/>
            <person name="Habgood R."/>
            <person name="Hainaut M."/>
            <person name="Harispe M.L."/>
            <person name="Henrissat B."/>
            <person name="Hilden K.S."/>
            <person name="Hope R."/>
            <person name="Hossain A."/>
            <person name="Karabika E."/>
            <person name="Karaffa L."/>
            <person name="Karanyi Z."/>
            <person name="Krasevec N."/>
            <person name="Kuo A."/>
            <person name="Kusch H."/>
            <person name="LaButti K."/>
            <person name="Lagendijk E.L."/>
            <person name="Lapidus A."/>
            <person name="Levasseur A."/>
            <person name="Lindquist E."/>
            <person name="Lipzen A."/>
            <person name="Logrieco A.F."/>
            <person name="MacCabe A."/>
            <person name="Maekelae M.R."/>
            <person name="Malavazi I."/>
            <person name="Melin P."/>
            <person name="Meyer V."/>
            <person name="Mielnichuk N."/>
            <person name="Miskei M."/>
            <person name="Molnar A.P."/>
            <person name="Mule G."/>
            <person name="Ngan C.Y."/>
            <person name="Orejas M."/>
            <person name="Orosz E."/>
            <person name="Ouedraogo J.P."/>
            <person name="Overkamp K.M."/>
            <person name="Park H.-S."/>
            <person name="Perrone G."/>
            <person name="Piumi F."/>
            <person name="Punt P.J."/>
            <person name="Ram A.F."/>
            <person name="Ramon A."/>
            <person name="Rauscher S."/>
            <person name="Record E."/>
            <person name="Riano-Pachon D.M."/>
            <person name="Robert V."/>
            <person name="Roehrig J."/>
            <person name="Ruller R."/>
            <person name="Salamov A."/>
            <person name="Salih N.S."/>
            <person name="Samson R.A."/>
            <person name="Sandor E."/>
            <person name="Sanguinetti M."/>
            <person name="Schuetze T."/>
            <person name="Sepcic K."/>
            <person name="Shelest E."/>
            <person name="Sherlock G."/>
            <person name="Sophianopoulou V."/>
            <person name="Squina F.M."/>
            <person name="Sun H."/>
            <person name="Susca A."/>
            <person name="Todd R.B."/>
            <person name="Tsang A."/>
            <person name="Unkles S.E."/>
            <person name="van de Wiele N."/>
            <person name="van Rossen-Uffink D."/>
            <person name="Oliveira J.V."/>
            <person name="Vesth T.C."/>
            <person name="Visser J."/>
            <person name="Yu J.-H."/>
            <person name="Zhou M."/>
            <person name="Andersen M.R."/>
            <person name="Archer D.B."/>
            <person name="Baker S.E."/>
            <person name="Benoit I."/>
            <person name="Brakhage A.A."/>
            <person name="Braus G.H."/>
            <person name="Fischer R."/>
            <person name="Frisvad J.C."/>
            <person name="Goldman G.H."/>
            <person name="Houbraken J."/>
            <person name="Oakley B."/>
            <person name="Pocsi I."/>
            <person name="Scazzocchio C."/>
            <person name="Seiboth B."/>
            <person name="vanKuyk P.A."/>
            <person name="Wortman J."/>
            <person name="Dyer P.S."/>
            <person name="Grigoriev I.V."/>
        </authorList>
    </citation>
    <scope>NUCLEOTIDE SEQUENCE [LARGE SCALE GENOMIC DNA]</scope>
    <source>
        <strain evidence="2">CBS 106.47</strain>
    </source>
</reference>
<evidence type="ECO:0000313" key="1">
    <source>
        <dbReference type="EMBL" id="OJZ92697.1"/>
    </source>
</evidence>
<dbReference type="VEuPathDB" id="FungiDB:ASPFODRAFT_40136"/>
<dbReference type="Proteomes" id="UP000184063">
    <property type="component" value="Unassembled WGS sequence"/>
</dbReference>
<evidence type="ECO:0000313" key="2">
    <source>
        <dbReference type="Proteomes" id="UP000184063"/>
    </source>
</evidence>